<dbReference type="InterPro" id="IPR056124">
    <property type="entry name" value="DUF7707"/>
</dbReference>
<evidence type="ECO:0000259" key="3">
    <source>
        <dbReference type="Pfam" id="PF24808"/>
    </source>
</evidence>
<dbReference type="Proteomes" id="UP000770015">
    <property type="component" value="Unassembled WGS sequence"/>
</dbReference>
<gene>
    <name evidence="4" type="ORF">F5X68DRAFT_197903</name>
</gene>
<feature type="domain" description="DUF7707" evidence="3">
    <location>
        <begin position="38"/>
        <end position="133"/>
    </location>
</feature>
<name>A0A9P9AF98_9PEZI</name>
<protein>
    <recommendedName>
        <fullName evidence="3">DUF7707 domain-containing protein</fullName>
    </recommendedName>
</protein>
<evidence type="ECO:0000256" key="1">
    <source>
        <dbReference type="SAM" id="MobiDB-lite"/>
    </source>
</evidence>
<dbReference type="Pfam" id="PF24808">
    <property type="entry name" value="DUF7707"/>
    <property type="match status" value="1"/>
</dbReference>
<accession>A0A9P9AF98</accession>
<feature type="compositionally biased region" description="Low complexity" evidence="1">
    <location>
        <begin position="141"/>
        <end position="179"/>
    </location>
</feature>
<keyword evidence="2" id="KW-0732">Signal</keyword>
<dbReference type="PANTHER" id="PTHR38118">
    <property type="entry name" value="ANCHORED CELL WALL PROTEIN 11-RELATED"/>
    <property type="match status" value="1"/>
</dbReference>
<feature type="signal peptide" evidence="2">
    <location>
        <begin position="1"/>
        <end position="19"/>
    </location>
</feature>
<sequence length="211" mass="21917">MRAFAVLAVAFATAAVAQSSTNSSKVYSVEDLGPIFSTLSDNDKRDMCRGQLNGCENLCGGRNSWETNDCNDQTLVYECKCSDGQVPALQDYTNTMPSQICLRVYNNCIETHPNDRDGQEECIKAREASCDENKLQDPAEANTGSGSNTSSAATTATSAASSDSTGEPSTTASADAADATAATTSSDNFAAPTAVPMAGAAAVAMMVAYLV</sequence>
<evidence type="ECO:0000313" key="5">
    <source>
        <dbReference type="Proteomes" id="UP000770015"/>
    </source>
</evidence>
<feature type="chain" id="PRO_5040187917" description="DUF7707 domain-containing protein" evidence="2">
    <location>
        <begin position="20"/>
        <end position="211"/>
    </location>
</feature>
<dbReference type="PANTHER" id="PTHR38118:SF2">
    <property type="entry name" value="CDP-ALCOHOL PHOSPHATIDYLTRANSFERASE PROTEIN"/>
    <property type="match status" value="1"/>
</dbReference>
<dbReference type="EMBL" id="JAGSXJ010000002">
    <property type="protein sequence ID" value="KAH6695087.1"/>
    <property type="molecule type" value="Genomic_DNA"/>
</dbReference>
<dbReference type="OrthoDB" id="2121879at2759"/>
<evidence type="ECO:0000313" key="4">
    <source>
        <dbReference type="EMBL" id="KAH6695087.1"/>
    </source>
</evidence>
<comment type="caution">
    <text evidence="4">The sequence shown here is derived from an EMBL/GenBank/DDBJ whole genome shotgun (WGS) entry which is preliminary data.</text>
</comment>
<keyword evidence="5" id="KW-1185">Reference proteome</keyword>
<organism evidence="4 5">
    <name type="scientific">Plectosphaerella plurivora</name>
    <dbReference type="NCBI Taxonomy" id="936078"/>
    <lineage>
        <taxon>Eukaryota</taxon>
        <taxon>Fungi</taxon>
        <taxon>Dikarya</taxon>
        <taxon>Ascomycota</taxon>
        <taxon>Pezizomycotina</taxon>
        <taxon>Sordariomycetes</taxon>
        <taxon>Hypocreomycetidae</taxon>
        <taxon>Glomerellales</taxon>
        <taxon>Plectosphaerellaceae</taxon>
        <taxon>Plectosphaerella</taxon>
    </lineage>
</organism>
<proteinExistence type="predicted"/>
<reference evidence="4" key="1">
    <citation type="journal article" date="2021" name="Nat. Commun.">
        <title>Genetic determinants of endophytism in the Arabidopsis root mycobiome.</title>
        <authorList>
            <person name="Mesny F."/>
            <person name="Miyauchi S."/>
            <person name="Thiergart T."/>
            <person name="Pickel B."/>
            <person name="Atanasova L."/>
            <person name="Karlsson M."/>
            <person name="Huettel B."/>
            <person name="Barry K.W."/>
            <person name="Haridas S."/>
            <person name="Chen C."/>
            <person name="Bauer D."/>
            <person name="Andreopoulos W."/>
            <person name="Pangilinan J."/>
            <person name="LaButti K."/>
            <person name="Riley R."/>
            <person name="Lipzen A."/>
            <person name="Clum A."/>
            <person name="Drula E."/>
            <person name="Henrissat B."/>
            <person name="Kohler A."/>
            <person name="Grigoriev I.V."/>
            <person name="Martin F.M."/>
            <person name="Hacquard S."/>
        </authorList>
    </citation>
    <scope>NUCLEOTIDE SEQUENCE</scope>
    <source>
        <strain evidence="4">MPI-SDFR-AT-0117</strain>
    </source>
</reference>
<evidence type="ECO:0000256" key="2">
    <source>
        <dbReference type="SAM" id="SignalP"/>
    </source>
</evidence>
<dbReference type="AlphaFoldDB" id="A0A9P9AF98"/>
<feature type="region of interest" description="Disordered" evidence="1">
    <location>
        <begin position="134"/>
        <end position="179"/>
    </location>
</feature>